<keyword evidence="9" id="KW-0539">Nucleus</keyword>
<sequence>MMESLRSWEELEELERAMDCRQLLAFRQAYLSAHGELKPKFVAETESWGYQPRVFKLRTTVSLLYLALLYTEQPVLPADLIRWVKNEKIPLHTPLEEDNDDDSSRNKDKGVLFTTMQTVTTPAVIENAFRLYLHLPLPPLPTPDPRAISHIIIDRLRLTECFKRLVDRAMATVYLPLGFTGRRLDLECAAVIIIMLRILYGLDDRVELEECLTDASGHDDLTTDNSLPIWVDWVQVYCTRISSTSSLDDDAPPNLIDPRSSKSCQHYLKFCKDVVFSKCRSAPVPGSKSVQRFEPAFSRKISTIFASVSKLQSATEDAKLTLPADPPSPLPASDPRSTDNTTDNYTPRLVHVSRFIENPKAPCTTYRPLPTSHKWYEDLEETRLSHSMRFLISSVCEIIDTTPKSLYTVLLAVDMAFVEGISVTLRNSCSRFPVRKVILSLVKI</sequence>
<protein>
    <submittedName>
        <fullName evidence="11">Uncharacterized protein</fullName>
    </submittedName>
</protein>
<evidence type="ECO:0000256" key="9">
    <source>
        <dbReference type="ARBA" id="ARBA00023242"/>
    </source>
</evidence>
<reference evidence="11" key="1">
    <citation type="submission" date="2023-03" db="EMBL/GenBank/DDBJ databases">
        <authorList>
            <person name="Steffen K."/>
            <person name="Cardenas P."/>
        </authorList>
    </citation>
    <scope>NUCLEOTIDE SEQUENCE</scope>
</reference>
<dbReference type="GO" id="GO:0070860">
    <property type="term" value="C:RNA polymerase I core factor complex"/>
    <property type="evidence" value="ECO:0007669"/>
    <property type="project" value="InterPro"/>
</dbReference>
<evidence type="ECO:0000256" key="5">
    <source>
        <dbReference type="ARBA" id="ARBA00022833"/>
    </source>
</evidence>
<feature type="region of interest" description="Disordered" evidence="10">
    <location>
        <begin position="320"/>
        <end position="344"/>
    </location>
</feature>
<organism evidence="11 12">
    <name type="scientific">Geodia barretti</name>
    <name type="common">Barrett's horny sponge</name>
    <dbReference type="NCBI Taxonomy" id="519541"/>
    <lineage>
        <taxon>Eukaryota</taxon>
        <taxon>Metazoa</taxon>
        <taxon>Porifera</taxon>
        <taxon>Demospongiae</taxon>
        <taxon>Heteroscleromorpha</taxon>
        <taxon>Tetractinellida</taxon>
        <taxon>Astrophorina</taxon>
        <taxon>Geodiidae</taxon>
        <taxon>Geodia</taxon>
    </lineage>
</organism>
<keyword evidence="5" id="KW-0862">Zinc</keyword>
<keyword evidence="3" id="KW-0479">Metal-binding</keyword>
<dbReference type="EMBL" id="CASHTH010002643">
    <property type="protein sequence ID" value="CAI8033147.1"/>
    <property type="molecule type" value="Genomic_DNA"/>
</dbReference>
<evidence type="ECO:0000313" key="12">
    <source>
        <dbReference type="Proteomes" id="UP001174909"/>
    </source>
</evidence>
<evidence type="ECO:0000256" key="3">
    <source>
        <dbReference type="ARBA" id="ARBA00022723"/>
    </source>
</evidence>
<evidence type="ECO:0000256" key="10">
    <source>
        <dbReference type="SAM" id="MobiDB-lite"/>
    </source>
</evidence>
<evidence type="ECO:0000256" key="1">
    <source>
        <dbReference type="ARBA" id="ARBA00004604"/>
    </source>
</evidence>
<proteinExistence type="inferred from homology"/>
<evidence type="ECO:0000256" key="8">
    <source>
        <dbReference type="ARBA" id="ARBA00023163"/>
    </source>
</evidence>
<dbReference type="GO" id="GO:0001164">
    <property type="term" value="F:RNA polymerase I core promoter sequence-specific DNA binding"/>
    <property type="evidence" value="ECO:0007669"/>
    <property type="project" value="InterPro"/>
</dbReference>
<gene>
    <name evidence="11" type="ORF">GBAR_LOCUS18692</name>
</gene>
<comment type="similarity">
    <text evidence="2">Belongs to the RRN7/TAF1B family.</text>
</comment>
<evidence type="ECO:0000256" key="2">
    <source>
        <dbReference type="ARBA" id="ARBA00006899"/>
    </source>
</evidence>
<dbReference type="GO" id="GO:0005668">
    <property type="term" value="C:RNA polymerase transcription factor SL1 complex"/>
    <property type="evidence" value="ECO:0007669"/>
    <property type="project" value="TreeGrafter"/>
</dbReference>
<dbReference type="GO" id="GO:0042790">
    <property type="term" value="P:nucleolar large rRNA transcription by RNA polymerase I"/>
    <property type="evidence" value="ECO:0007669"/>
    <property type="project" value="TreeGrafter"/>
</dbReference>
<dbReference type="Proteomes" id="UP001174909">
    <property type="component" value="Unassembled WGS sequence"/>
</dbReference>
<accession>A0AA35X0D3</accession>
<comment type="caution">
    <text evidence="11">The sequence shown here is derived from an EMBL/GenBank/DDBJ whole genome shotgun (WGS) entry which is preliminary data.</text>
</comment>
<dbReference type="GO" id="GO:0008270">
    <property type="term" value="F:zinc ion binding"/>
    <property type="evidence" value="ECO:0007669"/>
    <property type="project" value="UniProtKB-KW"/>
</dbReference>
<dbReference type="AlphaFoldDB" id="A0AA35X0D3"/>
<keyword evidence="7" id="KW-0238">DNA-binding</keyword>
<comment type="subcellular location">
    <subcellularLocation>
        <location evidence="1">Nucleus</location>
        <location evidence="1">Nucleolus</location>
    </subcellularLocation>
</comment>
<evidence type="ECO:0000256" key="7">
    <source>
        <dbReference type="ARBA" id="ARBA00023125"/>
    </source>
</evidence>
<dbReference type="PANTHER" id="PTHR31576:SF2">
    <property type="entry name" value="TATA BOX-BINDING PROTEIN-ASSOCIATED FACTOR RNA POLYMERASE I SUBUNIT B"/>
    <property type="match status" value="1"/>
</dbReference>
<evidence type="ECO:0000313" key="11">
    <source>
        <dbReference type="EMBL" id="CAI8033147.1"/>
    </source>
</evidence>
<evidence type="ECO:0000256" key="4">
    <source>
        <dbReference type="ARBA" id="ARBA00022771"/>
    </source>
</evidence>
<dbReference type="InterPro" id="IPR033599">
    <property type="entry name" value="TAF1B/Rrn7"/>
</dbReference>
<evidence type="ECO:0000256" key="6">
    <source>
        <dbReference type="ARBA" id="ARBA00023015"/>
    </source>
</evidence>
<keyword evidence="6" id="KW-0805">Transcription regulation</keyword>
<keyword evidence="12" id="KW-1185">Reference proteome</keyword>
<dbReference type="PANTHER" id="PTHR31576">
    <property type="entry name" value="TATA BOX-BINDING PROTEIN-ASSOCIATED FACTOR RNA POLYMERASE I SUBUNIT B"/>
    <property type="match status" value="1"/>
</dbReference>
<name>A0AA35X0D3_GEOBA</name>
<keyword evidence="4" id="KW-0863">Zinc-finger</keyword>
<keyword evidence="8" id="KW-0804">Transcription</keyword>